<dbReference type="Pfam" id="PF00106">
    <property type="entry name" value="adh_short"/>
    <property type="match status" value="1"/>
</dbReference>
<sequence length="1099" mass="119608">MGPSPSPSVSATDSQCGQSAASDDFKTPNVYINGLPPNFPEDQLLAMTREFGEVVSVRTFTRHVSDRPSGYGFVLFGSVDAAEKCIETLRKYRNLHPSYSKRVHKIPGTMYASALPPSPADPAPGVSPSASESDTFKSRMERLQDTGSTNLYMEGLPMDINEPTLTALVSPYKIMSSRFFQTRLSVPARVIAFVRLESRTAAEEIIERLHGRMVRGWADAGCRISVRFADTSEQRELRRMERMNRDGDQSPSRLTVAQAALLNLKGGQLHTSPGMGNSSLPGLSPSFAVSPLPSVSGHSPSFHPVGLRGPGMVSPASSIPSPLEYEQLFAHGNVPLVPGDSFRSQHHLASRKMTPSPLPLQHHLDQHQRMQQFTQNSLPAIGHAGTNPAYVAHDHMLNSRAAELGPTLRIPPHLGSYDETSVLADPVGSRLVEESSAATRSQNGFTSLERDILQQYLQSQQLQQHILRQEQTGITRNVGPDGSLSAAGKANSVLLGRRLMNTLPSLSEEDFHAQAASGRSGGPPLATNSGVSVHLSPVTQTQPPSIPPSRLAMDDVNAKLNFTRQRNQTHTSGSKLLPRLDDGCNDGPDREGSEERTRCSTMPEDYSGRRSSDAFQGFSTATGAEVPKSSITNNSTNGVEHNSSTSQNDHRIKHHLDSTVRDTSPNHRAAHADTTCDVMADSINLKPSNTRIDTSPAALHLVPIISSTSASNVASTRHHASYHARGSSGSDGNVSPLDSPALSYSNSTRTPATLSPATPFSAFAEGPPFDGGVVVTTGNAREDGIKGEHNMGLWNTALRWDIEKDIPDLEGKVVIVTGGNAGLGFATIQHLVTHGAKIYMAARSEERAKAAIAKLTLGKGSVEWLELDLSDPREAKNAAERFLEKETRLDILVNCAAVTLVPYNKTKDDIQDIMVVNHISPFIWTRTLLPLMEKTAKEEGSDVRIVNFRNREDFNDEQRGSFAQMKRYARSKFVSALFIKELQKRLNEQNIPIICVSLHPGTVNTEGNLKFAQRQGWFLRSLFTFISHNFTSSPAQGAYTQVFAAVAPVVREQAEKYKGAFLMPPATLTKLSAASENMEIAKEVWDTTETLLKDIGIEL</sequence>
<dbReference type="InterPro" id="IPR036291">
    <property type="entry name" value="NAD(P)-bd_dom_sf"/>
</dbReference>
<comment type="caution">
    <text evidence="7">The sequence shown here is derived from an EMBL/GenBank/DDBJ whole genome shotgun (WGS) entry which is preliminary data.</text>
</comment>
<feature type="region of interest" description="Disordered" evidence="5">
    <location>
        <begin position="512"/>
        <end position="651"/>
    </location>
</feature>
<evidence type="ECO:0000256" key="3">
    <source>
        <dbReference type="ARBA" id="ARBA00023002"/>
    </source>
</evidence>
<evidence type="ECO:0000313" key="8">
    <source>
        <dbReference type="Proteomes" id="UP000308730"/>
    </source>
</evidence>
<feature type="compositionally biased region" description="Polar residues" evidence="5">
    <location>
        <begin position="7"/>
        <end position="21"/>
    </location>
</feature>
<accession>A0A4S4MNY6</accession>
<comment type="similarity">
    <text evidence="1">Belongs to the short-chain dehydrogenases/reductases (SDR) family.</text>
</comment>
<dbReference type="Gene3D" id="3.40.50.720">
    <property type="entry name" value="NAD(P)-binding Rossmann-like Domain"/>
    <property type="match status" value="1"/>
</dbReference>
<dbReference type="PROSITE" id="PS50102">
    <property type="entry name" value="RRM"/>
    <property type="match status" value="2"/>
</dbReference>
<feature type="compositionally biased region" description="Polar residues" evidence="5">
    <location>
        <begin position="526"/>
        <end position="543"/>
    </location>
</feature>
<dbReference type="Proteomes" id="UP000308730">
    <property type="component" value="Unassembled WGS sequence"/>
</dbReference>
<feature type="region of interest" description="Disordered" evidence="5">
    <location>
        <begin position="110"/>
        <end position="136"/>
    </location>
</feature>
<dbReference type="Pfam" id="PF00076">
    <property type="entry name" value="RRM_1"/>
    <property type="match status" value="1"/>
</dbReference>
<feature type="domain" description="RRM" evidence="6">
    <location>
        <begin position="28"/>
        <end position="102"/>
    </location>
</feature>
<dbReference type="InterPro" id="IPR000504">
    <property type="entry name" value="RRM_dom"/>
</dbReference>
<feature type="compositionally biased region" description="Basic and acidic residues" evidence="5">
    <location>
        <begin position="578"/>
        <end position="598"/>
    </location>
</feature>
<gene>
    <name evidence="7" type="ORF">EUX98_g6503</name>
</gene>
<dbReference type="PANTHER" id="PTHR24320:SF282">
    <property type="entry name" value="WW DOMAIN-CONTAINING OXIDOREDUCTASE"/>
    <property type="match status" value="1"/>
</dbReference>
<keyword evidence="4" id="KW-0694">RNA-binding</keyword>
<feature type="region of interest" description="Disordered" evidence="5">
    <location>
        <begin position="1"/>
        <end position="27"/>
    </location>
</feature>
<proteinExistence type="inferred from homology"/>
<dbReference type="PANTHER" id="PTHR24320">
    <property type="entry name" value="RETINOL DEHYDROGENASE"/>
    <property type="match status" value="1"/>
</dbReference>
<dbReference type="AlphaFoldDB" id="A0A4S4MNY6"/>
<reference evidence="7 8" key="1">
    <citation type="submission" date="2019-02" db="EMBL/GenBank/DDBJ databases">
        <title>Genome sequencing of the rare red list fungi Antrodiella citrinella (Flaviporus citrinellus).</title>
        <authorList>
            <person name="Buettner E."/>
            <person name="Kellner H."/>
        </authorList>
    </citation>
    <scope>NUCLEOTIDE SEQUENCE [LARGE SCALE GENOMIC DNA]</scope>
    <source>
        <strain evidence="7 8">DSM 108506</strain>
    </source>
</reference>
<evidence type="ECO:0000256" key="2">
    <source>
        <dbReference type="ARBA" id="ARBA00022857"/>
    </source>
</evidence>
<dbReference type="GO" id="GO:0003723">
    <property type="term" value="F:RNA binding"/>
    <property type="evidence" value="ECO:0007669"/>
    <property type="project" value="UniProtKB-UniRule"/>
</dbReference>
<evidence type="ECO:0000256" key="1">
    <source>
        <dbReference type="ARBA" id="ARBA00006484"/>
    </source>
</evidence>
<dbReference type="EMBL" id="SGPM01000233">
    <property type="protein sequence ID" value="THH27682.1"/>
    <property type="molecule type" value="Genomic_DNA"/>
</dbReference>
<feature type="compositionally biased region" description="Polar residues" evidence="5">
    <location>
        <begin position="560"/>
        <end position="574"/>
    </location>
</feature>
<feature type="domain" description="RRM" evidence="6">
    <location>
        <begin position="149"/>
        <end position="231"/>
    </location>
</feature>
<dbReference type="InterPro" id="IPR012677">
    <property type="entry name" value="Nucleotide-bd_a/b_plait_sf"/>
</dbReference>
<evidence type="ECO:0000313" key="7">
    <source>
        <dbReference type="EMBL" id="THH27682.1"/>
    </source>
</evidence>
<organism evidence="7 8">
    <name type="scientific">Antrodiella citrinella</name>
    <dbReference type="NCBI Taxonomy" id="2447956"/>
    <lineage>
        <taxon>Eukaryota</taxon>
        <taxon>Fungi</taxon>
        <taxon>Dikarya</taxon>
        <taxon>Basidiomycota</taxon>
        <taxon>Agaricomycotina</taxon>
        <taxon>Agaricomycetes</taxon>
        <taxon>Polyporales</taxon>
        <taxon>Steccherinaceae</taxon>
        <taxon>Antrodiella</taxon>
    </lineage>
</organism>
<dbReference type="SUPFAM" id="SSF51735">
    <property type="entry name" value="NAD(P)-binding Rossmann-fold domains"/>
    <property type="match status" value="1"/>
</dbReference>
<protein>
    <recommendedName>
        <fullName evidence="6">RRM domain-containing protein</fullName>
    </recommendedName>
</protein>
<dbReference type="InterPro" id="IPR035979">
    <property type="entry name" value="RBD_domain_sf"/>
</dbReference>
<evidence type="ECO:0000259" key="6">
    <source>
        <dbReference type="PROSITE" id="PS50102"/>
    </source>
</evidence>
<dbReference type="InterPro" id="IPR002347">
    <property type="entry name" value="SDR_fam"/>
</dbReference>
<evidence type="ECO:0000256" key="4">
    <source>
        <dbReference type="PROSITE-ProRule" id="PRU00176"/>
    </source>
</evidence>
<feature type="compositionally biased region" description="Polar residues" evidence="5">
    <location>
        <begin position="613"/>
        <end position="622"/>
    </location>
</feature>
<dbReference type="SUPFAM" id="SSF54928">
    <property type="entry name" value="RNA-binding domain, RBD"/>
    <property type="match status" value="2"/>
</dbReference>
<feature type="region of interest" description="Disordered" evidence="5">
    <location>
        <begin position="716"/>
        <end position="751"/>
    </location>
</feature>
<keyword evidence="3" id="KW-0560">Oxidoreductase</keyword>
<dbReference type="SMART" id="SM00360">
    <property type="entry name" value="RRM"/>
    <property type="match status" value="2"/>
</dbReference>
<dbReference type="Gene3D" id="3.30.70.330">
    <property type="match status" value="2"/>
</dbReference>
<keyword evidence="2" id="KW-0521">NADP</keyword>
<feature type="compositionally biased region" description="Polar residues" evidence="5">
    <location>
        <begin position="742"/>
        <end position="751"/>
    </location>
</feature>
<feature type="compositionally biased region" description="Polar residues" evidence="5">
    <location>
        <begin position="629"/>
        <end position="647"/>
    </location>
</feature>
<keyword evidence="8" id="KW-1185">Reference proteome</keyword>
<dbReference type="OrthoDB" id="271725at2759"/>
<evidence type="ECO:0000256" key="5">
    <source>
        <dbReference type="SAM" id="MobiDB-lite"/>
    </source>
</evidence>
<dbReference type="GO" id="GO:0016491">
    <property type="term" value="F:oxidoreductase activity"/>
    <property type="evidence" value="ECO:0007669"/>
    <property type="project" value="UniProtKB-KW"/>
</dbReference>
<name>A0A4S4MNY6_9APHY</name>